<proteinExistence type="predicted"/>
<dbReference type="EMBL" id="CP020373">
    <property type="protein sequence ID" value="AZQ09275.1"/>
    <property type="molecule type" value="Genomic_DNA"/>
</dbReference>
<sequence length="439" mass="49128">MKVKNKKPYKSKGFTLALHLLIWIINPNTNRLHLLNRLLESAPFDNPQIIKREREMMKKTLIASALLGLFASQTAIAADDTAELRKVIEQQQQVLKDLEKRLEETEKRVEQTADAAEANAEAKSATTIGGYGELHYNNMDDEKEIDFHRFVLFFGHEFTKKTRFFSELELEHSLSGEGKKGEVELEQAYIEHDFSDALTAKAGLFLLPVGILNETHEPNTFYGVERNPVEKDILPTTWWEGGLALNIKAAPGLTFDAAVTSGLKVKDDYKVRGGRQKVSEANADALAYTGRVKYTGIAGLELAATAQYQSDLTQGKDGVDEASATLLEAHGIYTIGGFTVRALYAQWNIDGAEAELLGRDSQKGWYIEPSYRFNNEFGIFARYNEWDNEAGNDDDTTKKVTSVGINYWLHENVVFKADYEKQSGALDADGFNLGVGYQF</sequence>
<dbReference type="Pfam" id="PF07396">
    <property type="entry name" value="Porin_O_P"/>
    <property type="match status" value="1"/>
</dbReference>
<name>A0ABN5TR19_9GAMM</name>
<dbReference type="InterPro" id="IPR023614">
    <property type="entry name" value="Porin_dom_sf"/>
</dbReference>
<dbReference type="Proteomes" id="UP000278437">
    <property type="component" value="Chromosome"/>
</dbReference>
<keyword evidence="3" id="KW-1185">Reference proteome</keyword>
<dbReference type="Gene3D" id="2.40.160.10">
    <property type="entry name" value="Porin"/>
    <property type="match status" value="1"/>
</dbReference>
<keyword evidence="1" id="KW-0175">Coiled coil</keyword>
<feature type="coiled-coil region" evidence="1">
    <location>
        <begin position="81"/>
        <end position="119"/>
    </location>
</feature>
<accession>A0ABN5TR19</accession>
<evidence type="ECO:0000313" key="3">
    <source>
        <dbReference type="Proteomes" id="UP000278437"/>
    </source>
</evidence>
<dbReference type="InterPro" id="IPR010870">
    <property type="entry name" value="Porin_O/P"/>
</dbReference>
<evidence type="ECO:0000313" key="2">
    <source>
        <dbReference type="EMBL" id="AZQ09275.1"/>
    </source>
</evidence>
<dbReference type="SUPFAM" id="SSF56935">
    <property type="entry name" value="Porins"/>
    <property type="match status" value="1"/>
</dbReference>
<organism evidence="2 3">
    <name type="scientific">Shewanella khirikhana</name>
    <dbReference type="NCBI Taxonomy" id="1965282"/>
    <lineage>
        <taxon>Bacteria</taxon>
        <taxon>Pseudomonadati</taxon>
        <taxon>Pseudomonadota</taxon>
        <taxon>Gammaproteobacteria</taxon>
        <taxon>Alteromonadales</taxon>
        <taxon>Shewanellaceae</taxon>
        <taxon>Shewanella</taxon>
    </lineage>
</organism>
<gene>
    <name evidence="2" type="ORF">STH12_00123</name>
</gene>
<evidence type="ECO:0000256" key="1">
    <source>
        <dbReference type="SAM" id="Coils"/>
    </source>
</evidence>
<protein>
    <submittedName>
        <fullName evidence="2">Phosphate-selective porin O and P</fullName>
    </submittedName>
</protein>
<reference evidence="3" key="1">
    <citation type="submission" date="2017-03" db="EMBL/GenBank/DDBJ databases">
        <title>Full genome sequence of a non-lethal Shewanella isolate that potentiates virulence of Vibio parahaemolyticus causing acute hepatopancreatic necrosis disease (AHPND) in shrimp.</title>
        <authorList>
            <person name="Prachumwat A."/>
            <person name="Sritunyalucksana K."/>
        </authorList>
    </citation>
    <scope>NUCLEOTIDE SEQUENCE [LARGE SCALE GENOMIC DNA]</scope>
    <source>
        <strain evidence="3">TH2012</strain>
    </source>
</reference>